<accession>A0ACA9QCJ1</accession>
<keyword evidence="2" id="KW-1185">Reference proteome</keyword>
<evidence type="ECO:0000313" key="1">
    <source>
        <dbReference type="EMBL" id="CAG8745928.1"/>
    </source>
</evidence>
<sequence length="159" mass="19220">TTHPSDLLKFNNMYRIALRHGKRNSQGHSSFYNPTNLDIFKKINSENITNIRLRNITFTAEEKDEILDFFVSLKKLRYFSFININIYNIKTIYEKFKNSKTLVYLKVISSDLKYCVFTENLLNEILNNENIKNIIIRFDWKEENFLIDKRNSIKKYRCW</sequence>
<comment type="caution">
    <text evidence="1">The sequence shown here is derived from an EMBL/GenBank/DDBJ whole genome shotgun (WGS) entry which is preliminary data.</text>
</comment>
<evidence type="ECO:0000313" key="2">
    <source>
        <dbReference type="Proteomes" id="UP000789702"/>
    </source>
</evidence>
<gene>
    <name evidence="1" type="ORF">DHETER_LOCUS14341</name>
</gene>
<dbReference type="EMBL" id="CAJVPU010043548">
    <property type="protein sequence ID" value="CAG8745928.1"/>
    <property type="molecule type" value="Genomic_DNA"/>
</dbReference>
<feature type="non-terminal residue" evidence="1">
    <location>
        <position position="159"/>
    </location>
</feature>
<protein>
    <submittedName>
        <fullName evidence="1">9694_t:CDS:1</fullName>
    </submittedName>
</protein>
<organism evidence="1 2">
    <name type="scientific">Dentiscutata heterogama</name>
    <dbReference type="NCBI Taxonomy" id="1316150"/>
    <lineage>
        <taxon>Eukaryota</taxon>
        <taxon>Fungi</taxon>
        <taxon>Fungi incertae sedis</taxon>
        <taxon>Mucoromycota</taxon>
        <taxon>Glomeromycotina</taxon>
        <taxon>Glomeromycetes</taxon>
        <taxon>Diversisporales</taxon>
        <taxon>Gigasporaceae</taxon>
        <taxon>Dentiscutata</taxon>
    </lineage>
</organism>
<name>A0ACA9QCJ1_9GLOM</name>
<proteinExistence type="predicted"/>
<dbReference type="Proteomes" id="UP000789702">
    <property type="component" value="Unassembled WGS sequence"/>
</dbReference>
<feature type="non-terminal residue" evidence="1">
    <location>
        <position position="1"/>
    </location>
</feature>
<reference evidence="1" key="1">
    <citation type="submission" date="2021-06" db="EMBL/GenBank/DDBJ databases">
        <authorList>
            <person name="Kallberg Y."/>
            <person name="Tangrot J."/>
            <person name="Rosling A."/>
        </authorList>
    </citation>
    <scope>NUCLEOTIDE SEQUENCE</scope>
    <source>
        <strain evidence="1">IL203A</strain>
    </source>
</reference>